<reference evidence="3" key="1">
    <citation type="journal article" date="1987" name="Virology">
        <title>Two related viral genes are located on a single superhelical DNA segment of the multipartite Campoletis sonorensis virus genome.</title>
        <authorList>
            <person name="Blissard G.W."/>
            <person name="Smith O.P."/>
            <person name="Summers M.D."/>
        </authorList>
    </citation>
    <scope>NUCLEOTIDE SEQUENCE</scope>
</reference>
<evidence type="ECO:0000313" key="3">
    <source>
        <dbReference type="EMBL" id="AAA66405.1"/>
    </source>
</evidence>
<organismHost>
    <name type="scientific">Campoletis sonorensis</name>
    <dbReference type="NCBI Taxonomy" id="7416"/>
</organismHost>
<dbReference type="EMBL" id="M17405">
    <property type="protein sequence ID" value="AAA66405.1"/>
    <property type="molecule type" value="mRNA"/>
</dbReference>
<feature type="region of interest" description="Disordered" evidence="1">
    <location>
        <begin position="50"/>
        <end position="80"/>
    </location>
</feature>
<evidence type="ECO:0000256" key="1">
    <source>
        <dbReference type="SAM" id="MobiDB-lite"/>
    </source>
</evidence>
<dbReference type="PIR" id="B47483">
    <property type="entry name" value="B47483"/>
</dbReference>
<dbReference type="OrthoDB" id="40460at10239"/>
<dbReference type="Pfam" id="PF08008">
    <property type="entry name" value="Viral_cys_rich"/>
    <property type="match status" value="1"/>
</dbReference>
<organism evidence="3">
    <name type="scientific">Campoletis sonorensis ichnovirus</name>
    <name type="common">CsIV</name>
    <dbReference type="NCBI Taxonomy" id="10484"/>
    <lineage>
        <taxon>Viruses</taxon>
        <taxon>Viruses incertae sedis</taxon>
        <taxon>Polydnaviriformidae</taxon>
        <taxon>Ichnoviriform</taxon>
    </lineage>
</organism>
<proteinExistence type="evidence at transcript level"/>
<feature type="domain" description="Cysteine rich" evidence="2">
    <location>
        <begin position="128"/>
        <end position="197"/>
    </location>
</feature>
<dbReference type="Gene3D" id="4.10.40.20">
    <property type="match status" value="1"/>
</dbReference>
<accession>Q66236</accession>
<dbReference type="RefSeq" id="YP_589078.1">
    <property type="nucleotide sequence ID" value="NC_008007.1"/>
</dbReference>
<protein>
    <recommendedName>
        <fullName evidence="2">Cysteine rich domain-containing protein</fullName>
    </recommendedName>
</protein>
<dbReference type="SUPFAM" id="SSF57059">
    <property type="entry name" value="omega toxin-like"/>
    <property type="match status" value="1"/>
</dbReference>
<dbReference type="GeneID" id="4056107"/>
<sequence length="203" mass="22660">MKTLLFLLGAAVMVQAWPLDVDNVAADKPKFEGTKDGTKPLSGFFAGEDGVAGPINDVVDKPGPEESEPKQDESKSADSEHIVEVIPEMPSREERESTSNIFKCDVTKPITAELTINFHQVQDPAPKPEPTCMANWDYCLGFGKPCCDQHSICFKFGEGICTPLHEIRNLDSYGKLIKELNSTNFDELHKKYWDPITQFTHEE</sequence>
<name>Q66236_CSIV</name>
<dbReference type="InterPro" id="IPR012641">
    <property type="entry name" value="Polydnavirus_Cys-rich"/>
</dbReference>
<dbReference type="KEGG" id="vg:4056107"/>
<evidence type="ECO:0000259" key="2">
    <source>
        <dbReference type="Pfam" id="PF08008"/>
    </source>
</evidence>
<feature type="compositionally biased region" description="Basic and acidic residues" evidence="1">
    <location>
        <begin position="58"/>
        <end position="80"/>
    </location>
</feature>